<dbReference type="SMART" id="SM00507">
    <property type="entry name" value="HNHc"/>
    <property type="match status" value="1"/>
</dbReference>
<dbReference type="GO" id="GO:0004519">
    <property type="term" value="F:endonuclease activity"/>
    <property type="evidence" value="ECO:0007669"/>
    <property type="project" value="UniProtKB-KW"/>
</dbReference>
<protein>
    <submittedName>
        <fullName evidence="2">HNH endonuclease</fullName>
    </submittedName>
</protein>
<keyword evidence="3" id="KW-1185">Reference proteome</keyword>
<dbReference type="RefSeq" id="WP_185675100.1">
    <property type="nucleotide sequence ID" value="NZ_JACHVB010000020.1"/>
</dbReference>
<dbReference type="Proteomes" id="UP000546464">
    <property type="component" value="Unassembled WGS sequence"/>
</dbReference>
<dbReference type="PANTHER" id="PTHR33877:SF2">
    <property type="entry name" value="OS07G0170200 PROTEIN"/>
    <property type="match status" value="1"/>
</dbReference>
<dbReference type="AlphaFoldDB" id="A0A842HDJ3"/>
<dbReference type="CDD" id="cd00085">
    <property type="entry name" value="HNHc"/>
    <property type="match status" value="1"/>
</dbReference>
<reference evidence="2 3" key="1">
    <citation type="submission" date="2020-07" db="EMBL/GenBank/DDBJ databases">
        <authorList>
            <person name="Feng X."/>
        </authorList>
    </citation>
    <scope>NUCLEOTIDE SEQUENCE [LARGE SCALE GENOMIC DNA]</scope>
    <source>
        <strain evidence="2 3">JCM31066</strain>
    </source>
</reference>
<dbReference type="PANTHER" id="PTHR33877">
    <property type="entry name" value="SLL1193 PROTEIN"/>
    <property type="match status" value="1"/>
</dbReference>
<name>A0A842HDJ3_9BACT</name>
<comment type="caution">
    <text evidence="2">The sequence shown here is derived from an EMBL/GenBank/DDBJ whole genome shotgun (WGS) entry which is preliminary data.</text>
</comment>
<keyword evidence="2" id="KW-0540">Nuclease</keyword>
<organism evidence="2 3">
    <name type="scientific">Ruficoccus amylovorans</name>
    <dbReference type="NCBI Taxonomy" id="1804625"/>
    <lineage>
        <taxon>Bacteria</taxon>
        <taxon>Pseudomonadati</taxon>
        <taxon>Verrucomicrobiota</taxon>
        <taxon>Opitutia</taxon>
        <taxon>Puniceicoccales</taxon>
        <taxon>Cerasicoccaceae</taxon>
        <taxon>Ruficoccus</taxon>
    </lineage>
</organism>
<dbReference type="InterPro" id="IPR029471">
    <property type="entry name" value="HNH_5"/>
</dbReference>
<gene>
    <name evidence="2" type="ORF">H5P28_07560</name>
</gene>
<dbReference type="InterPro" id="IPR003615">
    <property type="entry name" value="HNH_nuc"/>
</dbReference>
<accession>A0A842HDJ3</accession>
<evidence type="ECO:0000313" key="2">
    <source>
        <dbReference type="EMBL" id="MBC2594118.1"/>
    </source>
</evidence>
<evidence type="ECO:0000313" key="3">
    <source>
        <dbReference type="Proteomes" id="UP000546464"/>
    </source>
</evidence>
<keyword evidence="2" id="KW-0255">Endonuclease</keyword>
<keyword evidence="2" id="KW-0378">Hydrolase</keyword>
<sequence>MNDTLSRRVLVLNRLWQAVNIVGVKRALSLLMQEHAQVIDTSDGNFNILDAEQWIDYSLANPPAHDADAIHTVRLRLRLPGVMLLRQYDKVPTKEVKFNRQNVFERDGHVCQYCGGHFHERELNLDHIIPRDMGGRTTWENIVTSCIRCNTRKANRLPHQAGMHLNRKPDRPRYRPFVQTIPADEREDGWEYFLK</sequence>
<dbReference type="Pfam" id="PF14279">
    <property type="entry name" value="HNH_5"/>
    <property type="match status" value="1"/>
</dbReference>
<evidence type="ECO:0000259" key="1">
    <source>
        <dbReference type="SMART" id="SM00507"/>
    </source>
</evidence>
<dbReference type="EMBL" id="JACHVB010000020">
    <property type="protein sequence ID" value="MBC2594118.1"/>
    <property type="molecule type" value="Genomic_DNA"/>
</dbReference>
<dbReference type="Gene3D" id="1.10.30.50">
    <property type="match status" value="1"/>
</dbReference>
<proteinExistence type="predicted"/>
<feature type="domain" description="HNH nuclease" evidence="1">
    <location>
        <begin position="98"/>
        <end position="151"/>
    </location>
</feature>
<dbReference type="InterPro" id="IPR052892">
    <property type="entry name" value="NA-targeting_endonuclease"/>
</dbReference>